<gene>
    <name evidence="2" type="ORF">MPOCJGCO_0697</name>
</gene>
<proteinExistence type="predicted"/>
<organism evidence="2 3">
    <name type="scientific">Methylobacterium trifolii</name>
    <dbReference type="NCBI Taxonomy" id="1003092"/>
    <lineage>
        <taxon>Bacteria</taxon>
        <taxon>Pseudomonadati</taxon>
        <taxon>Pseudomonadota</taxon>
        <taxon>Alphaproteobacteria</taxon>
        <taxon>Hyphomicrobiales</taxon>
        <taxon>Methylobacteriaceae</taxon>
        <taxon>Methylobacterium</taxon>
    </lineage>
</organism>
<keyword evidence="1" id="KW-0812">Transmembrane</keyword>
<reference evidence="2" key="2">
    <citation type="submission" date="2021-08" db="EMBL/GenBank/DDBJ databases">
        <authorList>
            <person name="Tani A."/>
            <person name="Ola A."/>
            <person name="Ogura Y."/>
            <person name="Katsura K."/>
            <person name="Hayashi T."/>
        </authorList>
    </citation>
    <scope>NUCLEOTIDE SEQUENCE</scope>
    <source>
        <strain evidence="2">DSM 23632</strain>
    </source>
</reference>
<evidence type="ECO:0000313" key="3">
    <source>
        <dbReference type="Proteomes" id="UP001055057"/>
    </source>
</evidence>
<comment type="caution">
    <text evidence="2">The sequence shown here is derived from an EMBL/GenBank/DDBJ whole genome shotgun (WGS) entry which is preliminary data.</text>
</comment>
<dbReference type="Proteomes" id="UP001055057">
    <property type="component" value="Unassembled WGS sequence"/>
</dbReference>
<keyword evidence="1" id="KW-1133">Transmembrane helix</keyword>
<dbReference type="EMBL" id="BPRB01000040">
    <property type="protein sequence ID" value="GJE58615.1"/>
    <property type="molecule type" value="Genomic_DNA"/>
</dbReference>
<name>A0ABQ4TTR9_9HYPH</name>
<keyword evidence="1" id="KW-0472">Membrane</keyword>
<reference evidence="2" key="1">
    <citation type="journal article" date="2021" name="Front. Microbiol.">
        <title>Comprehensive Comparative Genomics and Phenotyping of Methylobacterium Species.</title>
        <authorList>
            <person name="Alessa O."/>
            <person name="Ogura Y."/>
            <person name="Fujitani Y."/>
            <person name="Takami H."/>
            <person name="Hayashi T."/>
            <person name="Sahin N."/>
            <person name="Tani A."/>
        </authorList>
    </citation>
    <scope>NUCLEOTIDE SEQUENCE</scope>
    <source>
        <strain evidence="2">DSM 23632</strain>
    </source>
</reference>
<keyword evidence="3" id="KW-1185">Reference proteome</keyword>
<feature type="transmembrane region" description="Helical" evidence="1">
    <location>
        <begin position="12"/>
        <end position="32"/>
    </location>
</feature>
<accession>A0ABQ4TTR9</accession>
<sequence>MLARLLSRRGAFMLIYAALHLAALSVFLEYALRAPLFED</sequence>
<evidence type="ECO:0000313" key="2">
    <source>
        <dbReference type="EMBL" id="GJE58615.1"/>
    </source>
</evidence>
<protein>
    <submittedName>
        <fullName evidence="2">Uncharacterized protein</fullName>
    </submittedName>
</protein>
<evidence type="ECO:0000256" key="1">
    <source>
        <dbReference type="SAM" id="Phobius"/>
    </source>
</evidence>